<sequence length="46" mass="5223">MILREIFVPSRKRPYEKGAGRLESRGDVREWIPDRKADAGVGNAPQ</sequence>
<dbReference type="AlphaFoldDB" id="D6AJD3"/>
<protein>
    <submittedName>
        <fullName evidence="2">Predicted protein</fullName>
    </submittedName>
</protein>
<feature type="region of interest" description="Disordered" evidence="1">
    <location>
        <begin position="17"/>
        <end position="46"/>
    </location>
</feature>
<evidence type="ECO:0000313" key="3">
    <source>
        <dbReference type="Proteomes" id="UP000003986"/>
    </source>
</evidence>
<organism evidence="2 3">
    <name type="scientific">Streptomyces filamentosus NRRL 15998</name>
    <dbReference type="NCBI Taxonomy" id="457431"/>
    <lineage>
        <taxon>Bacteria</taxon>
        <taxon>Bacillati</taxon>
        <taxon>Actinomycetota</taxon>
        <taxon>Actinomycetes</taxon>
        <taxon>Kitasatosporales</taxon>
        <taxon>Streptomycetaceae</taxon>
        <taxon>Streptomyces</taxon>
    </lineage>
</organism>
<name>D6AJD3_STRFL</name>
<accession>D6AJD3</accession>
<evidence type="ECO:0000313" key="2">
    <source>
        <dbReference type="EMBL" id="EFE77205.2"/>
    </source>
</evidence>
<gene>
    <name evidence="2" type="ORF">SSGG_04572</name>
</gene>
<feature type="compositionally biased region" description="Basic and acidic residues" evidence="1">
    <location>
        <begin position="17"/>
        <end position="38"/>
    </location>
</feature>
<dbReference type="EMBL" id="DS999644">
    <property type="protein sequence ID" value="EFE77205.2"/>
    <property type="molecule type" value="Genomic_DNA"/>
</dbReference>
<reference evidence="3" key="2">
    <citation type="submission" date="2008-12" db="EMBL/GenBank/DDBJ databases">
        <title>Annotation of Streptomyces roseosporus strain NRRL 15998.</title>
        <authorList>
            <consortium name="The Broad Institute Genome Sequencing Platform"/>
            <consortium name="Broad Institute Microbial Sequencing Center"/>
            <person name="Fischbach M."/>
            <person name="Ward D."/>
            <person name="Young S."/>
            <person name="Kodira C.D."/>
            <person name="Zeng Q."/>
            <person name="Koehrsen M."/>
            <person name="Godfrey P."/>
            <person name="Alvarado L."/>
            <person name="Berlin A.M."/>
            <person name="Borenstein D."/>
            <person name="Chen Z."/>
            <person name="Engels R."/>
            <person name="Freedman E."/>
            <person name="Gellesch M."/>
            <person name="Goldberg J."/>
            <person name="Griggs A."/>
            <person name="Gujja S."/>
            <person name="Heiman D.I."/>
            <person name="Hepburn T.A."/>
            <person name="Howarth C."/>
            <person name="Jen D."/>
            <person name="Larson L."/>
            <person name="Lewis B."/>
            <person name="Mehta T."/>
            <person name="Park D."/>
            <person name="Pearson M."/>
            <person name="Roberts A."/>
            <person name="Saif S."/>
            <person name="Shea T.D."/>
            <person name="Shenoy N."/>
            <person name="Sisk P."/>
            <person name="Stolte C."/>
            <person name="Sykes S.N."/>
            <person name="Walk T."/>
            <person name="White J."/>
            <person name="Yandava C."/>
            <person name="Straight P."/>
            <person name="Clardy J."/>
            <person name="Hung D."/>
            <person name="Kolter R."/>
            <person name="Mekalanos J."/>
            <person name="Walker S."/>
            <person name="Walsh C.T."/>
            <person name="Wieland B.L.C."/>
            <person name="Ilzarbe M."/>
            <person name="Galagan J."/>
            <person name="Nusbaum C."/>
            <person name="Birren B."/>
        </authorList>
    </citation>
    <scope>NUCLEOTIDE SEQUENCE [LARGE SCALE GENOMIC DNA]</scope>
    <source>
        <strain evidence="3">NRRL 15998</strain>
    </source>
</reference>
<evidence type="ECO:0000256" key="1">
    <source>
        <dbReference type="SAM" id="MobiDB-lite"/>
    </source>
</evidence>
<dbReference type="Proteomes" id="UP000003986">
    <property type="component" value="Unassembled WGS sequence"/>
</dbReference>
<proteinExistence type="predicted"/>
<reference evidence="3" key="1">
    <citation type="submission" date="2008-10" db="EMBL/GenBank/DDBJ databases">
        <authorList>
            <person name="Molnar K."/>
        </authorList>
    </citation>
    <scope>NUCLEOTIDE SEQUENCE [LARGE SCALE GENOMIC DNA]</scope>
    <source>
        <strain evidence="3">NRRL 15998</strain>
    </source>
</reference>